<dbReference type="InterPro" id="IPR036812">
    <property type="entry name" value="NAD(P)_OxRdtase_dom_sf"/>
</dbReference>
<dbReference type="AlphaFoldDB" id="A0A443QLV7"/>
<evidence type="ECO:0000259" key="1">
    <source>
        <dbReference type="Pfam" id="PF00248"/>
    </source>
</evidence>
<reference evidence="2 3" key="1">
    <citation type="journal article" date="2018" name="Gigascience">
        <title>Genomes of trombidid mites reveal novel predicted allergens and laterally-transferred genes associated with secondary metabolism.</title>
        <authorList>
            <person name="Dong X."/>
            <person name="Chaisiri K."/>
            <person name="Xia D."/>
            <person name="Armstrong S.D."/>
            <person name="Fang Y."/>
            <person name="Donnelly M.J."/>
            <person name="Kadowaki T."/>
            <person name="McGarry J.W."/>
            <person name="Darby A.C."/>
            <person name="Makepeace B.L."/>
        </authorList>
    </citation>
    <scope>NUCLEOTIDE SEQUENCE [LARGE SCALE GENOMIC DNA]</scope>
    <source>
        <strain evidence="2">UoL-WK</strain>
    </source>
</reference>
<dbReference type="GO" id="GO:0005829">
    <property type="term" value="C:cytosol"/>
    <property type="evidence" value="ECO:0007669"/>
    <property type="project" value="TreeGrafter"/>
</dbReference>
<comment type="caution">
    <text evidence="2">The sequence shown here is derived from an EMBL/GenBank/DDBJ whole genome shotgun (WGS) entry which is preliminary data.</text>
</comment>
<name>A0A443QLV7_9ACAR</name>
<dbReference type="InterPro" id="IPR020471">
    <property type="entry name" value="AKR"/>
</dbReference>
<dbReference type="Pfam" id="PF00248">
    <property type="entry name" value="Aldo_ket_red"/>
    <property type="match status" value="1"/>
</dbReference>
<dbReference type="GO" id="GO:0010349">
    <property type="term" value="F:L-galactose dehydrogenase activity"/>
    <property type="evidence" value="ECO:0007669"/>
    <property type="project" value="InterPro"/>
</dbReference>
<dbReference type="Proteomes" id="UP000285301">
    <property type="component" value="Unassembled WGS sequence"/>
</dbReference>
<organism evidence="2 3">
    <name type="scientific">Dinothrombium tinctorium</name>
    <dbReference type="NCBI Taxonomy" id="1965070"/>
    <lineage>
        <taxon>Eukaryota</taxon>
        <taxon>Metazoa</taxon>
        <taxon>Ecdysozoa</taxon>
        <taxon>Arthropoda</taxon>
        <taxon>Chelicerata</taxon>
        <taxon>Arachnida</taxon>
        <taxon>Acari</taxon>
        <taxon>Acariformes</taxon>
        <taxon>Trombidiformes</taxon>
        <taxon>Prostigmata</taxon>
        <taxon>Anystina</taxon>
        <taxon>Parasitengona</taxon>
        <taxon>Trombidioidea</taxon>
        <taxon>Trombidiidae</taxon>
        <taxon>Dinothrombium</taxon>
    </lineage>
</organism>
<accession>A0A443QLV7</accession>
<dbReference type="Gene3D" id="3.20.20.100">
    <property type="entry name" value="NADP-dependent oxidoreductase domain"/>
    <property type="match status" value="1"/>
</dbReference>
<gene>
    <name evidence="2" type="ORF">B4U79_01781</name>
</gene>
<sequence length="360" mass="40666">MCSLPDTFVEGFHDVESVKLMKYNRLGQTDLIVSLLGFGGSQMTRSVMKTSIIPGQEPGIEALREAIKSGVNYIDTAPLYSAGKAEIVMGKALESIPRKAYYIASKVGRTHNCEFDYSSEAVLRTFEESLRRLKLDYFDVVHVHDVEYADFNILLSETLPTLNKLRCEGKVRYVAINGYPVDILRELIEKSAIKIDIVQSYCRCTLFDNTLLDYLPFFQENGLGVINAAPLGMGLLTKNKVSPWHPAKVETVKACEEASQFCSNQDVDISRLALNHAFETSGIATHIIGLNDVKLLRENLHVLINGLNETEKKIGFEVKKHFDKLTTRNWEGVELAKYLQNKFEFENNLRRKYIINAASR</sequence>
<dbReference type="EMBL" id="NCKU01005935">
    <property type="protein sequence ID" value="RWS04026.1"/>
    <property type="molecule type" value="Genomic_DNA"/>
</dbReference>
<dbReference type="CDD" id="cd19163">
    <property type="entry name" value="AKR_galDH"/>
    <property type="match status" value="1"/>
</dbReference>
<dbReference type="OrthoDB" id="6483002at2759"/>
<evidence type="ECO:0000313" key="3">
    <source>
        <dbReference type="Proteomes" id="UP000285301"/>
    </source>
</evidence>
<dbReference type="PANTHER" id="PTHR42686:SF1">
    <property type="entry name" value="GH17980P-RELATED"/>
    <property type="match status" value="1"/>
</dbReference>
<dbReference type="SUPFAM" id="SSF51430">
    <property type="entry name" value="NAD(P)-linked oxidoreductase"/>
    <property type="match status" value="1"/>
</dbReference>
<proteinExistence type="predicted"/>
<feature type="domain" description="NADP-dependent oxidoreductase" evidence="1">
    <location>
        <begin position="60"/>
        <end position="306"/>
    </location>
</feature>
<dbReference type="STRING" id="1965070.A0A443QLV7"/>
<evidence type="ECO:0000313" key="2">
    <source>
        <dbReference type="EMBL" id="RWS04026.1"/>
    </source>
</evidence>
<dbReference type="InterPro" id="IPR023210">
    <property type="entry name" value="NADP_OxRdtase_dom"/>
</dbReference>
<dbReference type="InterPro" id="IPR044479">
    <property type="entry name" value="LGALDH-like"/>
</dbReference>
<protein>
    <submittedName>
        <fullName evidence="2">L-galactose dehydrogenase-like isoform X1</fullName>
    </submittedName>
</protein>
<dbReference type="PANTHER" id="PTHR42686">
    <property type="entry name" value="GH17980P-RELATED"/>
    <property type="match status" value="1"/>
</dbReference>
<keyword evidence="3" id="KW-1185">Reference proteome</keyword>